<proteinExistence type="predicted"/>
<feature type="region of interest" description="Disordered" evidence="1">
    <location>
        <begin position="21"/>
        <end position="53"/>
    </location>
</feature>
<gene>
    <name evidence="2" type="ORF">SAMN04489868_15211</name>
</gene>
<protein>
    <submittedName>
        <fullName evidence="2">Uncharacterized protein</fullName>
    </submittedName>
</protein>
<feature type="compositionally biased region" description="Basic and acidic residues" evidence="1">
    <location>
        <begin position="32"/>
        <end position="53"/>
    </location>
</feature>
<evidence type="ECO:0000256" key="1">
    <source>
        <dbReference type="SAM" id="MobiDB-lite"/>
    </source>
</evidence>
<dbReference type="AlphaFoldDB" id="A0A1I3DU58"/>
<evidence type="ECO:0000313" key="3">
    <source>
        <dbReference type="Proteomes" id="UP000198668"/>
    </source>
</evidence>
<reference evidence="2 3" key="1">
    <citation type="submission" date="2016-10" db="EMBL/GenBank/DDBJ databases">
        <authorList>
            <person name="de Groot N.N."/>
        </authorList>
    </citation>
    <scope>NUCLEOTIDE SEQUENCE [LARGE SCALE GENOMIC DNA]</scope>
    <source>
        <strain evidence="2 3">DSM 27630</strain>
    </source>
</reference>
<organism evidence="2 3">
    <name type="scientific">Pisciglobus halotolerans</name>
    <dbReference type="NCBI Taxonomy" id="745365"/>
    <lineage>
        <taxon>Bacteria</taxon>
        <taxon>Bacillati</taxon>
        <taxon>Bacillota</taxon>
        <taxon>Bacilli</taxon>
        <taxon>Lactobacillales</taxon>
        <taxon>Carnobacteriaceae</taxon>
    </lineage>
</organism>
<sequence length="53" mass="6255">MPSHRDYESLNTELDQLFNSLIEMPEEDQEKAEDQDTNNDKKEKDSHAENETD</sequence>
<dbReference type="Proteomes" id="UP000198668">
    <property type="component" value="Unassembled WGS sequence"/>
</dbReference>
<dbReference type="EMBL" id="FOQE01000052">
    <property type="protein sequence ID" value="SFH90089.1"/>
    <property type="molecule type" value="Genomic_DNA"/>
</dbReference>
<accession>A0A1I3DU58</accession>
<dbReference type="RefSeq" id="WP_177186249.1">
    <property type="nucleotide sequence ID" value="NZ_FOQE01000052.1"/>
</dbReference>
<name>A0A1I3DU58_9LACT</name>
<keyword evidence="3" id="KW-1185">Reference proteome</keyword>
<evidence type="ECO:0000313" key="2">
    <source>
        <dbReference type="EMBL" id="SFH90089.1"/>
    </source>
</evidence>